<name>A0A117QZF8_9ACTN</name>
<gene>
    <name evidence="2" type="ORF">AQJ54_30765</name>
</gene>
<feature type="domain" description="DUF4097" evidence="1">
    <location>
        <begin position="138"/>
        <end position="269"/>
    </location>
</feature>
<dbReference type="AlphaFoldDB" id="A0A117QZF8"/>
<reference evidence="2 3" key="1">
    <citation type="submission" date="2015-10" db="EMBL/GenBank/DDBJ databases">
        <title>Draft genome sequence of Streptomyces griseorubiginosus DSM 40469, type strain for the species Streptomyces griseorubiginosus.</title>
        <authorList>
            <person name="Ruckert C."/>
            <person name="Winkler A."/>
            <person name="Kalinowski J."/>
            <person name="Kampfer P."/>
            <person name="Glaeser S."/>
        </authorList>
    </citation>
    <scope>NUCLEOTIDE SEQUENCE [LARGE SCALE GENOMIC DNA]</scope>
    <source>
        <strain evidence="2 3">DSM 40469</strain>
    </source>
</reference>
<evidence type="ECO:0000259" key="1">
    <source>
        <dbReference type="Pfam" id="PF13349"/>
    </source>
</evidence>
<organism evidence="2 3">
    <name type="scientific">Streptomyces griseorubiginosus</name>
    <dbReference type="NCBI Taxonomy" id="67304"/>
    <lineage>
        <taxon>Bacteria</taxon>
        <taxon>Bacillati</taxon>
        <taxon>Actinomycetota</taxon>
        <taxon>Actinomycetes</taxon>
        <taxon>Kitasatosporales</taxon>
        <taxon>Streptomycetaceae</taxon>
        <taxon>Streptomyces</taxon>
    </lineage>
</organism>
<evidence type="ECO:0000313" key="3">
    <source>
        <dbReference type="Proteomes" id="UP000054375"/>
    </source>
</evidence>
<sequence length="270" mass="27170">MTERIIPVDVVGPIALDLAMNTGSIRVVVDPALKQARMVLTTEATSGPSADAIRDTTVSLTGQNLRVRVPDVAGGTGGSTTIRVGGNTMTFSGGNGVQIVNGNVHITGHGGGKVFVNGREVTANGPAGDAVTPITATIHLPAKSVAAISTNSANTVVTGTLARLEYDGTSGTLTAERVGDLEAVVTSGSVIVGEVSGPLDINLTSGNVNIGAYSGHCARLNLTSGNVRMAATAQATGRLTVNATSGSARITGAAHLDVRRRVTSGHVQIS</sequence>
<dbReference type="RefSeq" id="WP_062242641.1">
    <property type="nucleotide sequence ID" value="NZ_JBPJFL010000001.1"/>
</dbReference>
<protein>
    <recommendedName>
        <fullName evidence="1">DUF4097 domain-containing protein</fullName>
    </recommendedName>
</protein>
<dbReference type="Gene3D" id="2.60.450.10">
    <property type="entry name" value="Lipopolysaccharide (LPS) transport protein A like domain"/>
    <property type="match status" value="1"/>
</dbReference>
<comment type="caution">
    <text evidence="2">The sequence shown here is derived from an EMBL/GenBank/DDBJ whole genome shotgun (WGS) entry which is preliminary data.</text>
</comment>
<dbReference type="Proteomes" id="UP000054375">
    <property type="component" value="Unassembled WGS sequence"/>
</dbReference>
<keyword evidence="3" id="KW-1185">Reference proteome</keyword>
<dbReference type="EMBL" id="LMWV01000024">
    <property type="protein sequence ID" value="KUN62728.1"/>
    <property type="molecule type" value="Genomic_DNA"/>
</dbReference>
<dbReference type="InterPro" id="IPR025164">
    <property type="entry name" value="Toastrack_DUF4097"/>
</dbReference>
<accession>A0A117QZF8</accession>
<dbReference type="Pfam" id="PF13349">
    <property type="entry name" value="DUF4097"/>
    <property type="match status" value="1"/>
</dbReference>
<evidence type="ECO:0000313" key="2">
    <source>
        <dbReference type="EMBL" id="KUN62728.1"/>
    </source>
</evidence>
<proteinExistence type="predicted"/>